<evidence type="ECO:0000259" key="2">
    <source>
        <dbReference type="Pfam" id="PF00535"/>
    </source>
</evidence>
<accession>A0A124F398</accession>
<dbReference type="PANTHER" id="PTHR43630:SF2">
    <property type="entry name" value="GLYCOSYLTRANSFERASE"/>
    <property type="match status" value="1"/>
</dbReference>
<name>A0A124F398_9FLAO</name>
<comment type="similarity">
    <text evidence="1">Belongs to the glycosyltransferase 2 family. WaaE/KdtX subfamily.</text>
</comment>
<dbReference type="Proteomes" id="UP000054388">
    <property type="component" value="Unassembled WGS sequence"/>
</dbReference>
<sequence>MNLKKIKYLFRSFLPVNISYGITVNNEANEISKLLNTLLPLIDKSDEVIVLQDITHKNQDVTDVLDQYGNKIIRVEARLDGDFATFKNNLITAATKDYLFQIDADEIPKESLIKEIKFYLFKKRKKDVFMVPRINIVHGITDEHVKKWNWKVNEEGYINFPDFQHRIFKMNKGIVWENKVHEKLCNYDKIIGLRSSDYSMCLLHIKEIKRQEQQNAFYDTII</sequence>
<organism evidence="3 4">
    <name type="scientific">Chryseobacterium aquaticum subsp. greenlandense</name>
    <dbReference type="NCBI Taxonomy" id="345663"/>
    <lineage>
        <taxon>Bacteria</taxon>
        <taxon>Pseudomonadati</taxon>
        <taxon>Bacteroidota</taxon>
        <taxon>Flavobacteriia</taxon>
        <taxon>Flavobacteriales</taxon>
        <taxon>Weeksellaceae</taxon>
        <taxon>Chryseobacterium group</taxon>
        <taxon>Chryseobacterium</taxon>
    </lineage>
</organism>
<proteinExistence type="inferred from homology"/>
<feature type="domain" description="Glycosyltransferase 2-like" evidence="2">
    <location>
        <begin position="22"/>
        <end position="155"/>
    </location>
</feature>
<dbReference type="Gene3D" id="3.90.550.10">
    <property type="entry name" value="Spore Coat Polysaccharide Biosynthesis Protein SpsA, Chain A"/>
    <property type="match status" value="1"/>
</dbReference>
<evidence type="ECO:0000313" key="4">
    <source>
        <dbReference type="Proteomes" id="UP000054388"/>
    </source>
</evidence>
<gene>
    <name evidence="3" type="ORF">AR686_06450</name>
</gene>
<dbReference type="RefSeq" id="WP_059136199.1">
    <property type="nucleotide sequence ID" value="NZ_LMAI01000003.1"/>
</dbReference>
<reference evidence="3 4" key="1">
    <citation type="submission" date="2015-10" db="EMBL/GenBank/DDBJ databases">
        <title>Genome sequence of Chryseobacterium greenlandense.</title>
        <authorList>
            <person name="Newman J."/>
            <person name="Fischer K."/>
            <person name="Miller J."/>
        </authorList>
    </citation>
    <scope>NUCLEOTIDE SEQUENCE [LARGE SCALE GENOMIC DNA]</scope>
    <source>
        <strain evidence="3 4">UMB34</strain>
    </source>
</reference>
<comment type="caution">
    <text evidence="3">The sequence shown here is derived from an EMBL/GenBank/DDBJ whole genome shotgun (WGS) entry which is preliminary data.</text>
</comment>
<protein>
    <recommendedName>
        <fullName evidence="2">Glycosyltransferase 2-like domain-containing protein</fullName>
    </recommendedName>
</protein>
<dbReference type="InterPro" id="IPR001173">
    <property type="entry name" value="Glyco_trans_2-like"/>
</dbReference>
<evidence type="ECO:0000256" key="1">
    <source>
        <dbReference type="ARBA" id="ARBA00038494"/>
    </source>
</evidence>
<dbReference type="EMBL" id="LMAI01000003">
    <property type="protein sequence ID" value="KUJ57286.1"/>
    <property type="molecule type" value="Genomic_DNA"/>
</dbReference>
<evidence type="ECO:0000313" key="3">
    <source>
        <dbReference type="EMBL" id="KUJ57286.1"/>
    </source>
</evidence>
<dbReference type="SUPFAM" id="SSF53448">
    <property type="entry name" value="Nucleotide-diphospho-sugar transferases"/>
    <property type="match status" value="1"/>
</dbReference>
<dbReference type="Pfam" id="PF00535">
    <property type="entry name" value="Glycos_transf_2"/>
    <property type="match status" value="1"/>
</dbReference>
<dbReference type="InterPro" id="IPR029044">
    <property type="entry name" value="Nucleotide-diphossugar_trans"/>
</dbReference>
<dbReference type="PANTHER" id="PTHR43630">
    <property type="entry name" value="POLY-BETA-1,6-N-ACETYL-D-GLUCOSAMINE SYNTHASE"/>
    <property type="match status" value="1"/>
</dbReference>
<dbReference type="AlphaFoldDB" id="A0A124F398"/>